<proteinExistence type="predicted"/>
<name>A0ABN6KKB7_9LEPT</name>
<reference evidence="1 2" key="1">
    <citation type="submission" date="2021-08" db="EMBL/GenBank/DDBJ databases">
        <title>Complete genome sequence of Leptospira kobayashii strain E30.</title>
        <authorList>
            <person name="Nakao R."/>
            <person name="Nakamura S."/>
            <person name="Masuzawa T."/>
            <person name="Koizumi N."/>
        </authorList>
    </citation>
    <scope>NUCLEOTIDE SEQUENCE [LARGE SCALE GENOMIC DNA]</scope>
    <source>
        <strain evidence="1 2">E30</strain>
    </source>
</reference>
<evidence type="ECO:0000313" key="2">
    <source>
        <dbReference type="Proteomes" id="UP000245263"/>
    </source>
</evidence>
<keyword evidence="2" id="KW-1185">Reference proteome</keyword>
<accession>A0ABN6KKB7</accession>
<sequence length="168" mass="19881">MTNFKNEDNKLMAENKNSMVGEVLKREKLRKDHKKEQIETERKAIEAAVAKMAPSEEKPSIVSAANSRRYLSSYEIAVVKTSKDIRYYFLLEEEYASKFKEIFQTNEAIFKRYAIDGPKYLEYIRESYERYKKVHSLMPLEPMKPKHFKYVVDSIHELIHMLGQRFGS</sequence>
<dbReference type="NCBIfam" id="NF047606">
    <property type="entry name" value="LIC11177_fam"/>
    <property type="match status" value="1"/>
</dbReference>
<dbReference type="Proteomes" id="UP000245263">
    <property type="component" value="Chromosome 1"/>
</dbReference>
<protein>
    <submittedName>
        <fullName evidence="1">Uncharacterized protein</fullName>
    </submittedName>
</protein>
<gene>
    <name evidence="1" type="ORF">LPTSP3_g26820</name>
</gene>
<evidence type="ECO:0000313" key="1">
    <source>
        <dbReference type="EMBL" id="BDA79752.1"/>
    </source>
</evidence>
<organism evidence="1 2">
    <name type="scientific">Leptospira kobayashii</name>
    <dbReference type="NCBI Taxonomy" id="1917830"/>
    <lineage>
        <taxon>Bacteria</taxon>
        <taxon>Pseudomonadati</taxon>
        <taxon>Spirochaetota</taxon>
        <taxon>Spirochaetia</taxon>
        <taxon>Leptospirales</taxon>
        <taxon>Leptospiraceae</taxon>
        <taxon>Leptospira</taxon>
    </lineage>
</organism>
<dbReference type="EMBL" id="AP025028">
    <property type="protein sequence ID" value="BDA79752.1"/>
    <property type="molecule type" value="Genomic_DNA"/>
</dbReference>